<dbReference type="SUPFAM" id="SSF46785">
    <property type="entry name" value="Winged helix' DNA-binding domain"/>
    <property type="match status" value="1"/>
</dbReference>
<evidence type="ECO:0000256" key="4">
    <source>
        <dbReference type="ARBA" id="ARBA00023015"/>
    </source>
</evidence>
<dbReference type="Pfam" id="PF01475">
    <property type="entry name" value="FUR"/>
    <property type="match status" value="1"/>
</dbReference>
<evidence type="ECO:0000256" key="3">
    <source>
        <dbReference type="ARBA" id="ARBA00022833"/>
    </source>
</evidence>
<keyword evidence="5" id="KW-0238">DNA-binding</keyword>
<name>A0A645HP19_9ZZZZ</name>
<keyword evidence="3" id="KW-0862">Zinc</keyword>
<dbReference type="GO" id="GO:0003700">
    <property type="term" value="F:DNA-binding transcription factor activity"/>
    <property type="evidence" value="ECO:0007669"/>
    <property type="project" value="InterPro"/>
</dbReference>
<dbReference type="InterPro" id="IPR043135">
    <property type="entry name" value="Fur_C"/>
</dbReference>
<evidence type="ECO:0000313" key="7">
    <source>
        <dbReference type="EMBL" id="MPN40791.1"/>
    </source>
</evidence>
<dbReference type="AlphaFoldDB" id="A0A645HP19"/>
<dbReference type="PANTHER" id="PTHR33202:SF7">
    <property type="entry name" value="FERRIC UPTAKE REGULATION PROTEIN"/>
    <property type="match status" value="1"/>
</dbReference>
<keyword evidence="6" id="KW-0804">Transcription</keyword>
<sequence>MQSHGLKNTKGRNLILEILGTAKQPFTVEQLFWEVKQRDVAINISTVYRIVDTLVSKHLITKTNISGDNKTYFELNRPEHGHHFICTACKQMFWIDDCPLEAYCEEIKSKTGFNVTGHKLEIYGYCPNCKQKGFNE</sequence>
<dbReference type="CDD" id="cd07153">
    <property type="entry name" value="Fur_like"/>
    <property type="match status" value="1"/>
</dbReference>
<comment type="caution">
    <text evidence="7">The sequence shown here is derived from an EMBL/GenBank/DDBJ whole genome shotgun (WGS) entry which is preliminary data.</text>
</comment>
<evidence type="ECO:0000256" key="1">
    <source>
        <dbReference type="ARBA" id="ARBA00007957"/>
    </source>
</evidence>
<protein>
    <submittedName>
        <fullName evidence="7">Zinc-specific metallo-regulatory protein</fullName>
    </submittedName>
</protein>
<dbReference type="InterPro" id="IPR002481">
    <property type="entry name" value="FUR"/>
</dbReference>
<organism evidence="7">
    <name type="scientific">bioreactor metagenome</name>
    <dbReference type="NCBI Taxonomy" id="1076179"/>
    <lineage>
        <taxon>unclassified sequences</taxon>
        <taxon>metagenomes</taxon>
        <taxon>ecological metagenomes</taxon>
    </lineage>
</organism>
<dbReference type="GO" id="GO:1900376">
    <property type="term" value="P:regulation of secondary metabolite biosynthetic process"/>
    <property type="evidence" value="ECO:0007669"/>
    <property type="project" value="TreeGrafter"/>
</dbReference>
<dbReference type="GO" id="GO:0000976">
    <property type="term" value="F:transcription cis-regulatory region binding"/>
    <property type="evidence" value="ECO:0007669"/>
    <property type="project" value="TreeGrafter"/>
</dbReference>
<dbReference type="Gene3D" id="3.30.1490.190">
    <property type="match status" value="1"/>
</dbReference>
<dbReference type="GO" id="GO:0045892">
    <property type="term" value="P:negative regulation of DNA-templated transcription"/>
    <property type="evidence" value="ECO:0007669"/>
    <property type="project" value="TreeGrafter"/>
</dbReference>
<dbReference type="GO" id="GO:0008270">
    <property type="term" value="F:zinc ion binding"/>
    <property type="evidence" value="ECO:0007669"/>
    <property type="project" value="TreeGrafter"/>
</dbReference>
<dbReference type="InterPro" id="IPR036388">
    <property type="entry name" value="WH-like_DNA-bd_sf"/>
</dbReference>
<evidence type="ECO:0000256" key="2">
    <source>
        <dbReference type="ARBA" id="ARBA00022491"/>
    </source>
</evidence>
<reference evidence="7" key="1">
    <citation type="submission" date="2019-08" db="EMBL/GenBank/DDBJ databases">
        <authorList>
            <person name="Kucharzyk K."/>
            <person name="Murdoch R.W."/>
            <person name="Higgins S."/>
            <person name="Loffler F."/>
        </authorList>
    </citation>
    <scope>NUCLEOTIDE SEQUENCE</scope>
</reference>
<gene>
    <name evidence="7" type="primary">zur_23</name>
    <name evidence="7" type="ORF">SDC9_188330</name>
</gene>
<keyword evidence="2" id="KW-0678">Repressor</keyword>
<dbReference type="Gene3D" id="1.10.10.10">
    <property type="entry name" value="Winged helix-like DNA-binding domain superfamily/Winged helix DNA-binding domain"/>
    <property type="match status" value="1"/>
</dbReference>
<accession>A0A645HP19</accession>
<proteinExistence type="inferred from homology"/>
<keyword evidence="4" id="KW-0805">Transcription regulation</keyword>
<evidence type="ECO:0000256" key="6">
    <source>
        <dbReference type="ARBA" id="ARBA00023163"/>
    </source>
</evidence>
<evidence type="ECO:0000256" key="5">
    <source>
        <dbReference type="ARBA" id="ARBA00023125"/>
    </source>
</evidence>
<dbReference type="InterPro" id="IPR036390">
    <property type="entry name" value="WH_DNA-bd_sf"/>
</dbReference>
<dbReference type="EMBL" id="VSSQ01097418">
    <property type="protein sequence ID" value="MPN40791.1"/>
    <property type="molecule type" value="Genomic_DNA"/>
</dbReference>
<dbReference type="PANTHER" id="PTHR33202">
    <property type="entry name" value="ZINC UPTAKE REGULATION PROTEIN"/>
    <property type="match status" value="1"/>
</dbReference>
<comment type="similarity">
    <text evidence="1">Belongs to the Fur family.</text>
</comment>